<reference evidence="3 4" key="1">
    <citation type="submission" date="2019-02" db="EMBL/GenBank/DDBJ databases">
        <title>Genomic Encyclopedia of Type Strains, Phase IV (KMG-IV): sequencing the most valuable type-strain genomes for metagenomic binning, comparative biology and taxonomic classification.</title>
        <authorList>
            <person name="Goeker M."/>
        </authorList>
    </citation>
    <scope>NUCLEOTIDE SEQUENCE [LARGE SCALE GENOMIC DNA]</scope>
    <source>
        <strain evidence="3 4">DSM 21223</strain>
    </source>
</reference>
<evidence type="ECO:0000256" key="1">
    <source>
        <dbReference type="SAM" id="MobiDB-lite"/>
    </source>
</evidence>
<protein>
    <submittedName>
        <fullName evidence="3">Microcystin-dependent protein</fullName>
    </submittedName>
</protein>
<accession>A0ABY0IPD1</accession>
<keyword evidence="4" id="KW-1185">Reference proteome</keyword>
<evidence type="ECO:0000313" key="3">
    <source>
        <dbReference type="EMBL" id="RZT76519.1"/>
    </source>
</evidence>
<dbReference type="Proteomes" id="UP000292136">
    <property type="component" value="Unassembled WGS sequence"/>
</dbReference>
<dbReference type="Pfam" id="PF07484">
    <property type="entry name" value="Collar"/>
    <property type="match status" value="1"/>
</dbReference>
<dbReference type="EMBL" id="SHKM01000002">
    <property type="protein sequence ID" value="RZT76519.1"/>
    <property type="molecule type" value="Genomic_DNA"/>
</dbReference>
<feature type="domain" description="Phage tail collar" evidence="2">
    <location>
        <begin position="6"/>
        <end position="62"/>
    </location>
</feature>
<dbReference type="InterPro" id="IPR011083">
    <property type="entry name" value="Phage_tail_collar_dom"/>
</dbReference>
<organism evidence="3 4">
    <name type="scientific">Azospira oryzae</name>
    <dbReference type="NCBI Taxonomy" id="146939"/>
    <lineage>
        <taxon>Bacteria</taxon>
        <taxon>Pseudomonadati</taxon>
        <taxon>Pseudomonadota</taxon>
        <taxon>Betaproteobacteria</taxon>
        <taxon>Rhodocyclales</taxon>
        <taxon>Rhodocyclaceae</taxon>
        <taxon>Azospira</taxon>
    </lineage>
</organism>
<dbReference type="Gene3D" id="3.90.1340.10">
    <property type="entry name" value="Phage tail collar domain"/>
    <property type="match status" value="1"/>
</dbReference>
<proteinExistence type="predicted"/>
<evidence type="ECO:0000259" key="2">
    <source>
        <dbReference type="Pfam" id="PF07484"/>
    </source>
</evidence>
<feature type="region of interest" description="Disordered" evidence="1">
    <location>
        <begin position="97"/>
        <end position="123"/>
    </location>
</feature>
<evidence type="ECO:0000313" key="4">
    <source>
        <dbReference type="Proteomes" id="UP000292136"/>
    </source>
</evidence>
<comment type="caution">
    <text evidence="3">The sequence shown here is derived from an EMBL/GenBank/DDBJ whole genome shotgun (WGS) entry which is preliminary data.</text>
</comment>
<dbReference type="SUPFAM" id="SSF88874">
    <property type="entry name" value="Receptor-binding domain of short tail fibre protein gp12"/>
    <property type="match status" value="1"/>
</dbReference>
<name>A0ABY0IPD1_9RHOO</name>
<dbReference type="InterPro" id="IPR037053">
    <property type="entry name" value="Phage_tail_collar_dom_sf"/>
</dbReference>
<gene>
    <name evidence="3" type="ORF">EV678_2396</name>
</gene>
<sequence length="177" mass="17677">MEGYLGEIRMFAGDYAPQGWALCNGATLPISGNEALFSLLGTTYGGNGSNNFALPDLRGRAPMSTGTGVIAGTGQSLTPRALGNSVGSETVALNQNNLPAHTHPMPAGGPGTTNAPAGKLPGTAASNLYSQTTTAAANMNPAMVSPAGGGGLPHNNMMPTTCINFIIALSGIYPTAG</sequence>